<dbReference type="AlphaFoldDB" id="A0A6C0LA41"/>
<sequence>MANTEGARLNRSIQKQVYFNRSPGIIEEFISSPTSRPGRTTLSTETTPSQGTLYAQNIYKESVPGQSNARITYQGGVSQEQIAVLLNAYTTQTNYASESARIADAKCPGYTPAFSDIVPPVIQCPPLPPPPAPPMIPGVNPTLCR</sequence>
<name>A0A6C0LA41_9ZZZZ</name>
<reference evidence="1" key="1">
    <citation type="journal article" date="2020" name="Nature">
        <title>Giant virus diversity and host interactions through global metagenomics.</title>
        <authorList>
            <person name="Schulz F."/>
            <person name="Roux S."/>
            <person name="Paez-Espino D."/>
            <person name="Jungbluth S."/>
            <person name="Walsh D.A."/>
            <person name="Denef V.J."/>
            <person name="McMahon K.D."/>
            <person name="Konstantinidis K.T."/>
            <person name="Eloe-Fadrosh E.A."/>
            <person name="Kyrpides N.C."/>
            <person name="Woyke T."/>
        </authorList>
    </citation>
    <scope>NUCLEOTIDE SEQUENCE</scope>
    <source>
        <strain evidence="1">GVMAG-M-3300027759-16</strain>
    </source>
</reference>
<evidence type="ECO:0000313" key="1">
    <source>
        <dbReference type="EMBL" id="QHU26172.1"/>
    </source>
</evidence>
<dbReference type="EMBL" id="MN740437">
    <property type="protein sequence ID" value="QHU26172.1"/>
    <property type="molecule type" value="Genomic_DNA"/>
</dbReference>
<proteinExistence type="predicted"/>
<organism evidence="1">
    <name type="scientific">viral metagenome</name>
    <dbReference type="NCBI Taxonomy" id="1070528"/>
    <lineage>
        <taxon>unclassified sequences</taxon>
        <taxon>metagenomes</taxon>
        <taxon>organismal metagenomes</taxon>
    </lineage>
</organism>
<protein>
    <submittedName>
        <fullName evidence="1">Uncharacterized protein</fullName>
    </submittedName>
</protein>
<accession>A0A6C0LA41</accession>